<name>A0A315XTR1_RUMFL</name>
<feature type="region of interest" description="Disordered" evidence="1">
    <location>
        <begin position="345"/>
        <end position="370"/>
    </location>
</feature>
<comment type="caution">
    <text evidence="2">The sequence shown here is derived from an EMBL/GenBank/DDBJ whole genome shotgun (WGS) entry which is preliminary data.</text>
</comment>
<dbReference type="EMBL" id="QGDI01000019">
    <property type="protein sequence ID" value="PWJ09807.1"/>
    <property type="molecule type" value="Genomic_DNA"/>
</dbReference>
<dbReference type="AlphaFoldDB" id="A0A315XTR1"/>
<dbReference type="Proteomes" id="UP000245720">
    <property type="component" value="Unassembled WGS sequence"/>
</dbReference>
<reference evidence="2 3" key="1">
    <citation type="submission" date="2018-05" db="EMBL/GenBank/DDBJ databases">
        <title>The Hungate 1000. A catalogue of reference genomes from the rumen microbiome.</title>
        <authorList>
            <person name="Kelly W."/>
        </authorList>
    </citation>
    <scope>NUCLEOTIDE SEQUENCE [LARGE SCALE GENOMIC DNA]</scope>
    <source>
        <strain evidence="2 3">SAb67</strain>
    </source>
</reference>
<accession>A0A315XTR1</accession>
<evidence type="ECO:0000313" key="2">
    <source>
        <dbReference type="EMBL" id="PWJ09807.1"/>
    </source>
</evidence>
<protein>
    <submittedName>
        <fullName evidence="2">Uncharacterized protein</fullName>
    </submittedName>
</protein>
<evidence type="ECO:0000313" key="3">
    <source>
        <dbReference type="Proteomes" id="UP000245720"/>
    </source>
</evidence>
<organism evidence="2 3">
    <name type="scientific">Ruminococcus flavefaciens</name>
    <dbReference type="NCBI Taxonomy" id="1265"/>
    <lineage>
        <taxon>Bacteria</taxon>
        <taxon>Bacillati</taxon>
        <taxon>Bacillota</taxon>
        <taxon>Clostridia</taxon>
        <taxon>Eubacteriales</taxon>
        <taxon>Oscillospiraceae</taxon>
        <taxon>Ruminococcus</taxon>
    </lineage>
</organism>
<dbReference type="RefSeq" id="WP_181380359.1">
    <property type="nucleotide sequence ID" value="NZ_CACYST010000044.1"/>
</dbReference>
<feature type="region of interest" description="Disordered" evidence="1">
    <location>
        <begin position="205"/>
        <end position="323"/>
    </location>
</feature>
<feature type="compositionally biased region" description="Low complexity" evidence="1">
    <location>
        <begin position="205"/>
        <end position="278"/>
    </location>
</feature>
<sequence length="384" mass="41926">MEIGSLYNTAKNFAETLKHSRPELTNYDACLCLIVADSGDIYSGVSSVSINEGTVNEVPAERIAVMSAITAKHVIAKQLIVISLDDYSYFKPEDEAIALLVNASVDNGSCQVVLSPDETATAASLAPASAVSDFLSGYDETPEQLGAPAEFASGFDVDSTNPFNNGEADNKADSLNSLYEHPEEAQQMGASGFPNVYAQQGYPQQQGFPQQQGYPQQHGYPQQQGFPQQQGYPQQQGFPQQQGYPQQHGYPQQQGFPQQGYPQQQGFPQQGYPQQGFPQPAPYGGGMQNSMYQQNMNAAPYRQGYTGQSLHGGSMYQQQPQQSVSVTLTSKPSGESAFKKRLNNFLGDDDDVETGDSMSKEDMLKQAKDRKKVAKANLNFKKKM</sequence>
<proteinExistence type="predicted"/>
<gene>
    <name evidence="2" type="ORF">IE37_03357</name>
</gene>
<feature type="compositionally biased region" description="Polar residues" evidence="1">
    <location>
        <begin position="305"/>
        <end position="323"/>
    </location>
</feature>
<evidence type="ECO:0000256" key="1">
    <source>
        <dbReference type="SAM" id="MobiDB-lite"/>
    </source>
</evidence>
<feature type="compositionally biased region" description="Basic and acidic residues" evidence="1">
    <location>
        <begin position="358"/>
        <end position="367"/>
    </location>
</feature>
<feature type="compositionally biased region" description="Polar residues" evidence="1">
    <location>
        <begin position="288"/>
        <end position="297"/>
    </location>
</feature>
<feature type="region of interest" description="Disordered" evidence="1">
    <location>
        <begin position="152"/>
        <end position="173"/>
    </location>
</feature>